<dbReference type="RefSeq" id="WP_328851612.1">
    <property type="nucleotide sequence ID" value="NZ_CP108084.1"/>
</dbReference>
<evidence type="ECO:0000256" key="6">
    <source>
        <dbReference type="ARBA" id="ARBA00022670"/>
    </source>
</evidence>
<evidence type="ECO:0000313" key="16">
    <source>
        <dbReference type="EMBL" id="WUP49581.1"/>
    </source>
</evidence>
<dbReference type="InterPro" id="IPR014782">
    <property type="entry name" value="Peptidase_M1_dom"/>
</dbReference>
<dbReference type="PROSITE" id="PS51257">
    <property type="entry name" value="PROKAR_LIPOPROTEIN"/>
    <property type="match status" value="1"/>
</dbReference>
<sequence>MRRIYRPVLAAALVVVLAASGCTRSDEDHAFRPGGADAGDPYVPGRGNGGYDVAHYALDVRYDPASDRLTGNATVTATATQGLSRFNLDLAGLDVARVTVDGAAAAHRRTGEELVVTPARGLPRGARFTVEVAYAGVPAAVAGGALGSGGFLHTDDGAIALGQPDSAATWFPVNDHPSDKATYDIAVTVPDGLAALSNGVPGPRSSADGWTTWRWSERAPMASYLTTLVIGDYRVSTGTHAGRPMVTAVPAGEPATGPAAVSLARTGAIADFLASRFGPYPFDSYGGIAVADERIGYALETQSRPVYGPGFFADGRPNPTVVAHELAHQWFGDSVSLHRWSDIWLNEGFATYAEWLWEEHDGGRSVQRQFEAQYATTDWSQPSVDPGRDGMFGNAVYRRGALAVHALRRTVGDDAFFRILREWTAQRRGGNGTTADLVALAERISGRQVRPVLDAWLVGASPPALP</sequence>
<evidence type="ECO:0000256" key="3">
    <source>
        <dbReference type="ARBA" id="ARBA00010136"/>
    </source>
</evidence>
<comment type="cofactor">
    <cofactor evidence="2">
        <name>Zn(2+)</name>
        <dbReference type="ChEBI" id="CHEBI:29105"/>
    </cofactor>
</comment>
<keyword evidence="9" id="KW-0862">Zinc</keyword>
<evidence type="ECO:0000256" key="2">
    <source>
        <dbReference type="ARBA" id="ARBA00001947"/>
    </source>
</evidence>
<feature type="domain" description="Peptidase M1 membrane alanine aminopeptidase" evidence="14">
    <location>
        <begin position="316"/>
        <end position="456"/>
    </location>
</feature>
<evidence type="ECO:0000256" key="12">
    <source>
        <dbReference type="ARBA" id="ARBA00031533"/>
    </source>
</evidence>
<feature type="signal peptide" evidence="13">
    <location>
        <begin position="1"/>
        <end position="25"/>
    </location>
</feature>
<dbReference type="PRINTS" id="PR00756">
    <property type="entry name" value="ALADIPTASE"/>
</dbReference>
<dbReference type="InterPro" id="IPR027268">
    <property type="entry name" value="Peptidase_M4/M1_CTD_sf"/>
</dbReference>
<evidence type="ECO:0000256" key="10">
    <source>
        <dbReference type="ARBA" id="ARBA00023049"/>
    </source>
</evidence>
<comment type="catalytic activity">
    <reaction evidence="1">
        <text>Release of an N-terminal amino acid, Xaa-|-Yaa- from a peptide, amide or arylamide. Xaa is preferably Ala, but may be most amino acids including Pro (slow action). When a terminal hydrophobic residue is followed by a prolyl residue, the two may be released as an intact Xaa-Pro dipeptide.</text>
        <dbReference type="EC" id="3.4.11.2"/>
    </reaction>
</comment>
<evidence type="ECO:0000313" key="17">
    <source>
        <dbReference type="Proteomes" id="UP001432190"/>
    </source>
</evidence>
<dbReference type="PANTHER" id="PTHR11533">
    <property type="entry name" value="PROTEASE M1 ZINC METALLOPROTEASE"/>
    <property type="match status" value="1"/>
</dbReference>
<evidence type="ECO:0000256" key="13">
    <source>
        <dbReference type="SAM" id="SignalP"/>
    </source>
</evidence>
<dbReference type="Pfam" id="PF17900">
    <property type="entry name" value="Peptidase_M1_N"/>
    <property type="match status" value="1"/>
</dbReference>
<keyword evidence="10" id="KW-0482">Metalloprotease</keyword>
<dbReference type="PANTHER" id="PTHR11533:SF297">
    <property type="entry name" value="AMINOPEPTIDASE N"/>
    <property type="match status" value="1"/>
</dbReference>
<dbReference type="CDD" id="cd09603">
    <property type="entry name" value="M1_APN_like"/>
    <property type="match status" value="1"/>
</dbReference>
<gene>
    <name evidence="16" type="ORF">OG994_29285</name>
</gene>
<dbReference type="EC" id="3.4.11.2" evidence="4"/>
<feature type="chain" id="PRO_5047156878" description="Aminopeptidase N" evidence="13">
    <location>
        <begin position="26"/>
        <end position="466"/>
    </location>
</feature>
<protein>
    <recommendedName>
        <fullName evidence="5">Aminopeptidase N</fullName>
        <ecNumber evidence="4">3.4.11.2</ecNumber>
    </recommendedName>
    <alternativeName>
        <fullName evidence="11">Alanine aminopeptidase</fullName>
    </alternativeName>
    <alternativeName>
        <fullName evidence="12">Lysyl aminopeptidase</fullName>
    </alternativeName>
</protein>
<keyword evidence="7" id="KW-0479">Metal-binding</keyword>
<feature type="domain" description="Aminopeptidase N-like N-terminal" evidence="15">
    <location>
        <begin position="55"/>
        <end position="225"/>
    </location>
</feature>
<evidence type="ECO:0000256" key="4">
    <source>
        <dbReference type="ARBA" id="ARBA00012564"/>
    </source>
</evidence>
<dbReference type="EMBL" id="CP108084">
    <property type="protein sequence ID" value="WUP49581.1"/>
    <property type="molecule type" value="Genomic_DNA"/>
</dbReference>
<dbReference type="SUPFAM" id="SSF55486">
    <property type="entry name" value="Metalloproteases ('zincins'), catalytic domain"/>
    <property type="match status" value="1"/>
</dbReference>
<dbReference type="SUPFAM" id="SSF63737">
    <property type="entry name" value="Leukotriene A4 hydrolase N-terminal domain"/>
    <property type="match status" value="1"/>
</dbReference>
<keyword evidence="17" id="KW-1185">Reference proteome</keyword>
<evidence type="ECO:0000259" key="14">
    <source>
        <dbReference type="Pfam" id="PF01433"/>
    </source>
</evidence>
<accession>A0ABZ1S5S5</accession>
<dbReference type="Proteomes" id="UP001432190">
    <property type="component" value="Chromosome"/>
</dbReference>
<evidence type="ECO:0000259" key="15">
    <source>
        <dbReference type="Pfam" id="PF17900"/>
    </source>
</evidence>
<evidence type="ECO:0000256" key="8">
    <source>
        <dbReference type="ARBA" id="ARBA00022801"/>
    </source>
</evidence>
<evidence type="ECO:0000256" key="1">
    <source>
        <dbReference type="ARBA" id="ARBA00000098"/>
    </source>
</evidence>
<keyword evidence="8" id="KW-0378">Hydrolase</keyword>
<proteinExistence type="inferred from homology"/>
<comment type="similarity">
    <text evidence="3">Belongs to the peptidase M1 family.</text>
</comment>
<evidence type="ECO:0000256" key="9">
    <source>
        <dbReference type="ARBA" id="ARBA00022833"/>
    </source>
</evidence>
<dbReference type="Pfam" id="PF01433">
    <property type="entry name" value="Peptidase_M1"/>
    <property type="match status" value="1"/>
</dbReference>
<organism evidence="16 17">
    <name type="scientific">Micromonospora globbae</name>
    <dbReference type="NCBI Taxonomy" id="1894969"/>
    <lineage>
        <taxon>Bacteria</taxon>
        <taxon>Bacillati</taxon>
        <taxon>Actinomycetota</taxon>
        <taxon>Actinomycetes</taxon>
        <taxon>Micromonosporales</taxon>
        <taxon>Micromonosporaceae</taxon>
        <taxon>Micromonospora</taxon>
    </lineage>
</organism>
<keyword evidence="6" id="KW-0645">Protease</keyword>
<dbReference type="Gene3D" id="1.10.390.10">
    <property type="entry name" value="Neutral Protease Domain 2"/>
    <property type="match status" value="1"/>
</dbReference>
<evidence type="ECO:0000256" key="7">
    <source>
        <dbReference type="ARBA" id="ARBA00022723"/>
    </source>
</evidence>
<dbReference type="InterPro" id="IPR045357">
    <property type="entry name" value="Aminopeptidase_N-like_N"/>
</dbReference>
<dbReference type="InterPro" id="IPR050344">
    <property type="entry name" value="Peptidase_M1_aminopeptidases"/>
</dbReference>
<name>A0ABZ1S5S5_9ACTN</name>
<dbReference type="Gene3D" id="2.60.40.1730">
    <property type="entry name" value="tricorn interacting facor f3 domain"/>
    <property type="match status" value="1"/>
</dbReference>
<keyword evidence="13" id="KW-0732">Signal</keyword>
<evidence type="ECO:0000256" key="5">
    <source>
        <dbReference type="ARBA" id="ARBA00015611"/>
    </source>
</evidence>
<reference evidence="16" key="1">
    <citation type="submission" date="2022-10" db="EMBL/GenBank/DDBJ databases">
        <title>The complete genomes of actinobacterial strains from the NBC collection.</title>
        <authorList>
            <person name="Joergensen T.S."/>
            <person name="Alvarez Arevalo M."/>
            <person name="Sterndorff E.B."/>
            <person name="Faurdal D."/>
            <person name="Vuksanovic O."/>
            <person name="Mourched A.-S."/>
            <person name="Charusanti P."/>
            <person name="Shaw S."/>
            <person name="Blin K."/>
            <person name="Weber T."/>
        </authorList>
    </citation>
    <scope>NUCLEOTIDE SEQUENCE</scope>
    <source>
        <strain evidence="16">NBC_00256</strain>
    </source>
</reference>
<dbReference type="InterPro" id="IPR001930">
    <property type="entry name" value="Peptidase_M1"/>
</dbReference>
<dbReference type="InterPro" id="IPR042097">
    <property type="entry name" value="Aminopeptidase_N-like_N_sf"/>
</dbReference>
<evidence type="ECO:0000256" key="11">
    <source>
        <dbReference type="ARBA" id="ARBA00029811"/>
    </source>
</evidence>